<organism evidence="1 2">
    <name type="scientific">Lithocarpus litseifolius</name>
    <dbReference type="NCBI Taxonomy" id="425828"/>
    <lineage>
        <taxon>Eukaryota</taxon>
        <taxon>Viridiplantae</taxon>
        <taxon>Streptophyta</taxon>
        <taxon>Embryophyta</taxon>
        <taxon>Tracheophyta</taxon>
        <taxon>Spermatophyta</taxon>
        <taxon>Magnoliopsida</taxon>
        <taxon>eudicotyledons</taxon>
        <taxon>Gunneridae</taxon>
        <taxon>Pentapetalae</taxon>
        <taxon>rosids</taxon>
        <taxon>fabids</taxon>
        <taxon>Fagales</taxon>
        <taxon>Fagaceae</taxon>
        <taxon>Lithocarpus</taxon>
    </lineage>
</organism>
<protein>
    <recommendedName>
        <fullName evidence="3">Reverse transcriptase zinc-binding domain-containing protein</fullName>
    </recommendedName>
</protein>
<evidence type="ECO:0000313" key="1">
    <source>
        <dbReference type="EMBL" id="KAL0011836.1"/>
    </source>
</evidence>
<sequence>MGFEDTPPFSANQIWKVDTLPRIKTFLWMCAYNSIGVKVCLQKRGVESIGDEVFIPFGEAACRTGFHLMGSQIANRCANSLARMSICQDFEFSSLDSLPVDITNVFEDDLNGMYSIRICPKPIVAP</sequence>
<proteinExistence type="predicted"/>
<dbReference type="Proteomes" id="UP001459277">
    <property type="component" value="Unassembled WGS sequence"/>
</dbReference>
<dbReference type="EMBL" id="JAZDWU010000002">
    <property type="protein sequence ID" value="KAL0011836.1"/>
    <property type="molecule type" value="Genomic_DNA"/>
</dbReference>
<reference evidence="1 2" key="1">
    <citation type="submission" date="2024-01" db="EMBL/GenBank/DDBJ databases">
        <title>A telomere-to-telomere, gap-free genome of sweet tea (Lithocarpus litseifolius).</title>
        <authorList>
            <person name="Zhou J."/>
        </authorList>
    </citation>
    <scope>NUCLEOTIDE SEQUENCE [LARGE SCALE GENOMIC DNA]</scope>
    <source>
        <strain evidence="1">Zhou-2022a</strain>
        <tissue evidence="1">Leaf</tissue>
    </source>
</reference>
<name>A0AAW2DS96_9ROSI</name>
<evidence type="ECO:0008006" key="3">
    <source>
        <dbReference type="Google" id="ProtNLM"/>
    </source>
</evidence>
<keyword evidence="2" id="KW-1185">Reference proteome</keyword>
<dbReference type="AlphaFoldDB" id="A0AAW2DS96"/>
<accession>A0AAW2DS96</accession>
<comment type="caution">
    <text evidence="1">The sequence shown here is derived from an EMBL/GenBank/DDBJ whole genome shotgun (WGS) entry which is preliminary data.</text>
</comment>
<evidence type="ECO:0000313" key="2">
    <source>
        <dbReference type="Proteomes" id="UP001459277"/>
    </source>
</evidence>
<gene>
    <name evidence="1" type="ORF">SO802_006944</name>
</gene>